<protein>
    <submittedName>
        <fullName evidence="2">Motility protein FimV</fullName>
    </submittedName>
</protein>
<feature type="region of interest" description="Disordered" evidence="1">
    <location>
        <begin position="429"/>
        <end position="592"/>
    </location>
</feature>
<reference evidence="2 3" key="2">
    <citation type="journal article" date="2013" name="PLoS ONE">
        <title>INDIGO - INtegrated Data Warehouse of MIcrobial GenOmes with Examples from the Red Sea Extremophiles.</title>
        <authorList>
            <person name="Alam I."/>
            <person name="Antunes A."/>
            <person name="Kamau A.A."/>
            <person name="Ba Alawi W."/>
            <person name="Kalkatawi M."/>
            <person name="Stingl U."/>
            <person name="Bajic V.B."/>
        </authorList>
    </citation>
    <scope>NUCLEOTIDE SEQUENCE [LARGE SCALE GENOMIC DNA]</scope>
    <source>
        <strain evidence="2 3">E1L3A</strain>
    </source>
</reference>
<keyword evidence="3" id="KW-1185">Reference proteome</keyword>
<dbReference type="eggNOG" id="COG3170">
    <property type="taxonomic scope" value="Bacteria"/>
</dbReference>
<feature type="region of interest" description="Disordered" evidence="1">
    <location>
        <begin position="58"/>
        <end position="86"/>
    </location>
</feature>
<gene>
    <name evidence="2" type="primary">fimV</name>
    <name evidence="2" type="ORF">SSPSH_002163</name>
</gene>
<feature type="compositionally biased region" description="Acidic residues" evidence="1">
    <location>
        <begin position="469"/>
        <end position="482"/>
    </location>
</feature>
<feature type="compositionally biased region" description="Acidic residues" evidence="1">
    <location>
        <begin position="524"/>
        <end position="535"/>
    </location>
</feature>
<dbReference type="Proteomes" id="UP000006242">
    <property type="component" value="Unassembled WGS sequence"/>
</dbReference>
<feature type="region of interest" description="Disordered" evidence="1">
    <location>
        <begin position="198"/>
        <end position="268"/>
    </location>
</feature>
<dbReference type="AlphaFoldDB" id="U2ELS9"/>
<evidence type="ECO:0000256" key="1">
    <source>
        <dbReference type="SAM" id="MobiDB-lite"/>
    </source>
</evidence>
<feature type="compositionally biased region" description="Polar residues" evidence="1">
    <location>
        <begin position="141"/>
        <end position="156"/>
    </location>
</feature>
<dbReference type="InterPro" id="IPR020011">
    <property type="entry name" value="FimV_C"/>
</dbReference>
<feature type="region of interest" description="Disordered" evidence="1">
    <location>
        <begin position="116"/>
        <end position="162"/>
    </location>
</feature>
<comment type="caution">
    <text evidence="2">The sequence shown here is derived from an EMBL/GenBank/DDBJ whole genome shotgun (WGS) entry which is preliminary data.</text>
</comment>
<feature type="compositionally biased region" description="Low complexity" evidence="1">
    <location>
        <begin position="259"/>
        <end position="268"/>
    </location>
</feature>
<organism evidence="2 3">
    <name type="scientific">Salinisphaera shabanensis E1L3A</name>
    <dbReference type="NCBI Taxonomy" id="1033802"/>
    <lineage>
        <taxon>Bacteria</taxon>
        <taxon>Pseudomonadati</taxon>
        <taxon>Pseudomonadota</taxon>
        <taxon>Gammaproteobacteria</taxon>
        <taxon>Salinisphaerales</taxon>
        <taxon>Salinisphaeraceae</taxon>
        <taxon>Salinisphaera</taxon>
    </lineage>
</organism>
<dbReference type="EMBL" id="AFNV02000014">
    <property type="protein sequence ID" value="ERJ18870.1"/>
    <property type="molecule type" value="Genomic_DNA"/>
</dbReference>
<accession>U2ELS9</accession>
<feature type="compositionally biased region" description="Acidic residues" evidence="1">
    <location>
        <begin position="572"/>
        <end position="592"/>
    </location>
</feature>
<sequence>MQVALYRNNPQAFSDNMNILLRGAVLAIPPVERIRSIGSDEARAVVSAQQAEAVEQLAQAAPDTAAGRSGPGRELAAPTTDARLRLEPPRVDGQELGGAVGTAGFGRLTMPDFADSGADGSAATQATRNDDAGVDGDTDPMVSQGTVPSDQSSDSTRAGGTVDAATGVAPTAATGAAQADADASSDAENAVDATAGVEPAPAAAASDDAVTEAVDTDEAATTAADTAAPVDETAGTDDSVARPDDDYQPLPADDIDVVGSSGSSSSSSLLRPRNLLLFAGGLSLVALLLAWRRRRQYKPVPLHFEAEGDRPVPPSAEEEFERPAESRQAYDAPAPNTARPSQRVERAEAQIKAGDFEQARDTLEVGLAEHPNDNALQDKRLELDYLTGDENAFMANIERFGTGLTDNGVRWAGVASMGRVLRPQDPRFALGLQDSDSSESADEAVPPKPDPESAEALYESFVSGRDSGLDDELPAAVDEDDASRDAHYFTIDDSLPDTEEAEAPRAGLDLPEAVSRNETLREDDGFDWQDQEVVEGDERQHDQGNEPGLAFDLDSTSQTPPADTPKSVETIDMSEFDLDDDEAASDDDVETDPIEIRIDLARMYIEMEDNAAARELLEEVQNDGNDAQRATAEELLNKL</sequence>
<feature type="compositionally biased region" description="Low complexity" evidence="1">
    <location>
        <begin position="198"/>
        <end position="233"/>
    </location>
</feature>
<proteinExistence type="predicted"/>
<evidence type="ECO:0000313" key="2">
    <source>
        <dbReference type="EMBL" id="ERJ18870.1"/>
    </source>
</evidence>
<name>U2ELS9_9GAMM</name>
<evidence type="ECO:0000313" key="3">
    <source>
        <dbReference type="Proteomes" id="UP000006242"/>
    </source>
</evidence>
<dbReference type="STRING" id="1033802.SSPSH_002163"/>
<dbReference type="Gene3D" id="1.20.58.2200">
    <property type="match status" value="1"/>
</dbReference>
<dbReference type="NCBIfam" id="TIGR03504">
    <property type="entry name" value="FimV_Cterm"/>
    <property type="match status" value="1"/>
</dbReference>
<dbReference type="InterPro" id="IPR038440">
    <property type="entry name" value="FimV_C_sf"/>
</dbReference>
<reference evidence="2 3" key="1">
    <citation type="journal article" date="2011" name="J. Bacteriol.">
        <title>Genome sequence of Salinisphaera shabanensis, a gammaproteobacterium from the harsh, variable environment of the brine-seawater interface of the Shaban Deep in the Red Sea.</title>
        <authorList>
            <person name="Antunes A."/>
            <person name="Alam I."/>
            <person name="Bajic V.B."/>
            <person name="Stingl U."/>
        </authorList>
    </citation>
    <scope>NUCLEOTIDE SEQUENCE [LARGE SCALE GENOMIC DNA]</scope>
    <source>
        <strain evidence="2 3">E1L3A</strain>
    </source>
</reference>
<feature type="region of interest" description="Disordered" evidence="1">
    <location>
        <begin position="305"/>
        <end position="346"/>
    </location>
</feature>
<feature type="compositionally biased region" description="Low complexity" evidence="1">
    <location>
        <begin position="116"/>
        <end position="127"/>
    </location>
</feature>